<feature type="coiled-coil region" evidence="5">
    <location>
        <begin position="26"/>
        <end position="53"/>
    </location>
</feature>
<dbReference type="Gene3D" id="3.90.226.10">
    <property type="entry name" value="2-enoyl-CoA Hydratase, Chain A, domain 1"/>
    <property type="match status" value="1"/>
</dbReference>
<dbReference type="EMBL" id="NPEX01000036">
    <property type="protein sequence ID" value="RAI44713.1"/>
    <property type="molecule type" value="Genomic_DNA"/>
</dbReference>
<keyword evidence="4" id="KW-0720">Serine protease</keyword>
<sequence>MRYAHIVAAVTEERWALRESKLQEILAFLQDQAAGAKLSAEEIEARITKVQEQAIARRDGAVAVLPLRGVIASRMNLMSDISGGTSAEGFGRMFQAALRDEGVKAIVLDVDSPGGAVSGADELSTMIHAARGPKPIVAQVDATAASAAYWIASAADEMVVTPTGSVGSIGVFGVHDDVSAAMERMGVRKTLISAGRYKTDGNPYQPLGDDARSRIQARVDAAYGMFVKAVARNRGVSQAAVREGFGQGDMVLAEPAVAEGMADRIGTMEDTLRRFGASLHQPAPSRRRAFATQRERRALSL</sequence>
<name>A0A327L4F3_9BRAD</name>
<keyword evidence="8" id="KW-1185">Reference proteome</keyword>
<keyword evidence="5" id="KW-0175">Coiled coil</keyword>
<dbReference type="GO" id="GO:0008236">
    <property type="term" value="F:serine-type peptidase activity"/>
    <property type="evidence" value="ECO:0007669"/>
    <property type="project" value="UniProtKB-KW"/>
</dbReference>
<comment type="caution">
    <text evidence="7">The sequence shown here is derived from an EMBL/GenBank/DDBJ whole genome shotgun (WGS) entry which is preliminary data.</text>
</comment>
<dbReference type="PANTHER" id="PTHR33209">
    <property type="entry name" value="PROTEASE 4"/>
    <property type="match status" value="1"/>
</dbReference>
<reference evidence="7 8" key="1">
    <citation type="submission" date="2017-07" db="EMBL/GenBank/DDBJ databases">
        <title>Draft Genome Sequences of Select Purple Nonsulfur Bacteria.</title>
        <authorList>
            <person name="Lasarre B."/>
            <person name="Mckinlay J.B."/>
        </authorList>
    </citation>
    <scope>NUCLEOTIDE SEQUENCE [LARGE SCALE GENOMIC DNA]</scope>
    <source>
        <strain evidence="7 8">DSM 5909</strain>
    </source>
</reference>
<dbReference type="RefSeq" id="WP_111418475.1">
    <property type="nucleotide sequence ID" value="NZ_NPEX01000036.1"/>
</dbReference>
<organism evidence="7 8">
    <name type="scientific">Rhodoplanes roseus</name>
    <dbReference type="NCBI Taxonomy" id="29409"/>
    <lineage>
        <taxon>Bacteria</taxon>
        <taxon>Pseudomonadati</taxon>
        <taxon>Pseudomonadota</taxon>
        <taxon>Alphaproteobacteria</taxon>
        <taxon>Hyphomicrobiales</taxon>
        <taxon>Nitrobacteraceae</taxon>
        <taxon>Rhodoplanes</taxon>
    </lineage>
</organism>
<dbReference type="PANTHER" id="PTHR33209:SF1">
    <property type="entry name" value="PEPTIDASE S49 DOMAIN-CONTAINING PROTEIN"/>
    <property type="match status" value="1"/>
</dbReference>
<proteinExistence type="inferred from homology"/>
<dbReference type="SUPFAM" id="SSF52096">
    <property type="entry name" value="ClpP/crotonase"/>
    <property type="match status" value="1"/>
</dbReference>
<keyword evidence="3" id="KW-0378">Hydrolase</keyword>
<dbReference type="Proteomes" id="UP000249130">
    <property type="component" value="Unassembled WGS sequence"/>
</dbReference>
<dbReference type="Pfam" id="PF01343">
    <property type="entry name" value="Peptidase_S49"/>
    <property type="match status" value="1"/>
</dbReference>
<dbReference type="InterPro" id="IPR029045">
    <property type="entry name" value="ClpP/crotonase-like_dom_sf"/>
</dbReference>
<dbReference type="GO" id="GO:0006508">
    <property type="term" value="P:proteolysis"/>
    <property type="evidence" value="ECO:0007669"/>
    <property type="project" value="UniProtKB-KW"/>
</dbReference>
<evidence type="ECO:0000313" key="7">
    <source>
        <dbReference type="EMBL" id="RAI44713.1"/>
    </source>
</evidence>
<feature type="domain" description="Peptidase S49" evidence="6">
    <location>
        <begin position="133"/>
        <end position="274"/>
    </location>
</feature>
<dbReference type="OrthoDB" id="266140at2"/>
<evidence type="ECO:0000313" key="8">
    <source>
        <dbReference type="Proteomes" id="UP000249130"/>
    </source>
</evidence>
<gene>
    <name evidence="7" type="ORF">CH341_07810</name>
</gene>
<protein>
    <submittedName>
        <fullName evidence="7">Peptidase S49</fullName>
    </submittedName>
</protein>
<comment type="similarity">
    <text evidence="1">Belongs to the peptidase S49 family.</text>
</comment>
<dbReference type="InterPro" id="IPR033855">
    <property type="entry name" value="Protein_C"/>
</dbReference>
<dbReference type="AlphaFoldDB" id="A0A327L4F3"/>
<dbReference type="CDD" id="cd07022">
    <property type="entry name" value="S49_Sppa_36K_type"/>
    <property type="match status" value="1"/>
</dbReference>
<dbReference type="Gene3D" id="6.20.330.10">
    <property type="match status" value="1"/>
</dbReference>
<evidence type="ECO:0000256" key="4">
    <source>
        <dbReference type="ARBA" id="ARBA00022825"/>
    </source>
</evidence>
<evidence type="ECO:0000256" key="3">
    <source>
        <dbReference type="ARBA" id="ARBA00022801"/>
    </source>
</evidence>
<keyword evidence="2" id="KW-0645">Protease</keyword>
<evidence type="ECO:0000256" key="2">
    <source>
        <dbReference type="ARBA" id="ARBA00022670"/>
    </source>
</evidence>
<evidence type="ECO:0000256" key="5">
    <source>
        <dbReference type="SAM" id="Coils"/>
    </source>
</evidence>
<accession>A0A327L4F3</accession>
<dbReference type="InterPro" id="IPR002142">
    <property type="entry name" value="Peptidase_S49"/>
</dbReference>
<evidence type="ECO:0000256" key="1">
    <source>
        <dbReference type="ARBA" id="ARBA00008683"/>
    </source>
</evidence>
<evidence type="ECO:0000259" key="6">
    <source>
        <dbReference type="Pfam" id="PF01343"/>
    </source>
</evidence>